<dbReference type="Gene3D" id="3.90.1300.10">
    <property type="entry name" value="Amidase signature (AS) domain"/>
    <property type="match status" value="1"/>
</dbReference>
<keyword evidence="4" id="KW-1185">Reference proteome</keyword>
<organism evidence="3 4">
    <name type="scientific">Natronocella acetinitrilica</name>
    <dbReference type="NCBI Taxonomy" id="414046"/>
    <lineage>
        <taxon>Bacteria</taxon>
        <taxon>Pseudomonadati</taxon>
        <taxon>Pseudomonadota</taxon>
        <taxon>Gammaproteobacteria</taxon>
        <taxon>Chromatiales</taxon>
        <taxon>Ectothiorhodospiraceae</taxon>
        <taxon>Natronocella</taxon>
    </lineage>
</organism>
<dbReference type="InterPro" id="IPR000120">
    <property type="entry name" value="Amidase"/>
</dbReference>
<dbReference type="InterPro" id="IPR036928">
    <property type="entry name" value="AS_sf"/>
</dbReference>
<dbReference type="EC" id="6.3.5.7" evidence="3"/>
<gene>
    <name evidence="3" type="ORF">J2T57_000500</name>
</gene>
<evidence type="ECO:0000313" key="3">
    <source>
        <dbReference type="EMBL" id="MCP1673408.1"/>
    </source>
</evidence>
<dbReference type="SUPFAM" id="SSF75304">
    <property type="entry name" value="Amidase signature (AS) enzymes"/>
    <property type="match status" value="1"/>
</dbReference>
<dbReference type="GO" id="GO:0050566">
    <property type="term" value="F:asparaginyl-tRNA synthase (glutamine-hydrolyzing) activity"/>
    <property type="evidence" value="ECO:0007669"/>
    <property type="project" value="UniProtKB-EC"/>
</dbReference>
<keyword evidence="3" id="KW-0436">Ligase</keyword>
<dbReference type="GO" id="GO:0050567">
    <property type="term" value="F:glutaminyl-tRNA synthase (glutamine-hydrolyzing) activity"/>
    <property type="evidence" value="ECO:0007669"/>
    <property type="project" value="UniProtKB-EC"/>
</dbReference>
<feature type="domain" description="Amidase" evidence="2">
    <location>
        <begin position="28"/>
        <end position="448"/>
    </location>
</feature>
<comment type="caution">
    <text evidence="3">The sequence shown here is derived from an EMBL/GenBank/DDBJ whole genome shotgun (WGS) entry which is preliminary data.</text>
</comment>
<name>A0AAE3G2U4_9GAMM</name>
<evidence type="ECO:0000256" key="1">
    <source>
        <dbReference type="ARBA" id="ARBA00009199"/>
    </source>
</evidence>
<protein>
    <submittedName>
        <fullName evidence="3">Aspartyl-tRNA(Asn)/glutamyl-tRNA(Gln) amidotransferase subunit A</fullName>
        <ecNumber evidence="3">6.3.5.6</ecNumber>
        <ecNumber evidence="3">6.3.5.7</ecNumber>
    </submittedName>
</protein>
<dbReference type="PANTHER" id="PTHR11895:SF7">
    <property type="entry name" value="GLUTAMYL-TRNA(GLN) AMIDOTRANSFERASE SUBUNIT A, MITOCHONDRIAL"/>
    <property type="match status" value="1"/>
</dbReference>
<accession>A0AAE3G2U4</accession>
<dbReference type="RefSeq" id="WP_253473721.1">
    <property type="nucleotide sequence ID" value="NZ_JALJXV010000001.1"/>
</dbReference>
<dbReference type="EMBL" id="JALJXV010000001">
    <property type="protein sequence ID" value="MCP1673408.1"/>
    <property type="molecule type" value="Genomic_DNA"/>
</dbReference>
<dbReference type="NCBIfam" id="NF004815">
    <property type="entry name" value="PRK06169.1"/>
    <property type="match status" value="1"/>
</dbReference>
<dbReference type="InterPro" id="IPR023631">
    <property type="entry name" value="Amidase_dom"/>
</dbReference>
<evidence type="ECO:0000313" key="4">
    <source>
        <dbReference type="Proteomes" id="UP001205843"/>
    </source>
</evidence>
<reference evidence="3" key="1">
    <citation type="submission" date="2022-03" db="EMBL/GenBank/DDBJ databases">
        <title>Genomic Encyclopedia of Type Strains, Phase III (KMG-III): the genomes of soil and plant-associated and newly described type strains.</title>
        <authorList>
            <person name="Whitman W."/>
        </authorList>
    </citation>
    <scope>NUCLEOTIDE SEQUENCE</scope>
    <source>
        <strain evidence="3">ANL 6-2</strain>
    </source>
</reference>
<dbReference type="Proteomes" id="UP001205843">
    <property type="component" value="Unassembled WGS sequence"/>
</dbReference>
<proteinExistence type="inferred from homology"/>
<dbReference type="Pfam" id="PF01425">
    <property type="entry name" value="Amidase"/>
    <property type="match status" value="1"/>
</dbReference>
<evidence type="ECO:0000259" key="2">
    <source>
        <dbReference type="Pfam" id="PF01425"/>
    </source>
</evidence>
<dbReference type="PANTHER" id="PTHR11895">
    <property type="entry name" value="TRANSAMIDASE"/>
    <property type="match status" value="1"/>
</dbReference>
<dbReference type="EC" id="6.3.5.6" evidence="3"/>
<sequence length="473" mass="50678">MTPKGSPAQKTAVELLQLYKAKELSPVEVVSDAIARIRSLNPYVNAYCHVDEDGALEQAKASEDRWFRGEPLGQIDGVPCSIKDLVLVRGMPTRKGSLTTPSDAPQDVDAPVTAHLREAGGIILGKTTTCEFGWKGVTDSPLTGITRNPWNLEMTPGGSSGGAAAAAALNLGVLHVGSDAGGSIRIPCAFTGTFGIKPSFGYVPQWPTSAMGTLSHLGPMTRTVSDSALMMSVIGRGDVHDFYCSEPRSRDWTATLDLGVKGLRIAYSPTLGYAEVDPDVQALTAKCARVLEENGATVDIVDPGFADPTNDFETLWYSGAANAIFKLSPEARGELDEGLLRVAELGRRIDILDYLRAVDRRIELAEQMVEFHSRWDLLLTPTLPITAFPVGSNVPANWPSDNWVTWSPYCHPFNMTQQPAASIPFGFASDGLPVGVQLVGPKFRDDLVYRGAQAISDAFAATFPTDQAVLAGA</sequence>
<dbReference type="AlphaFoldDB" id="A0AAE3G2U4"/>
<comment type="similarity">
    <text evidence="1">Belongs to the amidase family.</text>
</comment>